<dbReference type="AlphaFoldDB" id="A0A9P0AN45"/>
<dbReference type="CDD" id="cd00104">
    <property type="entry name" value="KAZAL_FS"/>
    <property type="match status" value="2"/>
</dbReference>
<dbReference type="GO" id="GO:0005615">
    <property type="term" value="C:extracellular space"/>
    <property type="evidence" value="ECO:0007669"/>
    <property type="project" value="TreeGrafter"/>
</dbReference>
<gene>
    <name evidence="6" type="ORF">BEMITA_LOCUS12410</name>
</gene>
<dbReference type="Pfam" id="PF07648">
    <property type="entry name" value="Kazal_2"/>
    <property type="match status" value="2"/>
</dbReference>
<proteinExistence type="predicted"/>
<dbReference type="SUPFAM" id="SSF100895">
    <property type="entry name" value="Kazal-type serine protease inhibitors"/>
    <property type="match status" value="2"/>
</dbReference>
<evidence type="ECO:0000256" key="2">
    <source>
        <dbReference type="ARBA" id="ARBA00022737"/>
    </source>
</evidence>
<protein>
    <recommendedName>
        <fullName evidence="5">Kazal-like domain-containing protein</fullName>
    </recommendedName>
</protein>
<dbReference type="InterPro" id="IPR002350">
    <property type="entry name" value="Kazal_dom"/>
</dbReference>
<organism evidence="6 7">
    <name type="scientific">Bemisia tabaci</name>
    <name type="common">Sweetpotato whitefly</name>
    <name type="synonym">Aleurodes tabaci</name>
    <dbReference type="NCBI Taxonomy" id="7038"/>
    <lineage>
        <taxon>Eukaryota</taxon>
        <taxon>Metazoa</taxon>
        <taxon>Ecdysozoa</taxon>
        <taxon>Arthropoda</taxon>
        <taxon>Hexapoda</taxon>
        <taxon>Insecta</taxon>
        <taxon>Pterygota</taxon>
        <taxon>Neoptera</taxon>
        <taxon>Paraneoptera</taxon>
        <taxon>Hemiptera</taxon>
        <taxon>Sternorrhyncha</taxon>
        <taxon>Aleyrodoidea</taxon>
        <taxon>Aleyrodidae</taxon>
        <taxon>Aleyrodinae</taxon>
        <taxon>Bemisia</taxon>
    </lineage>
</organism>
<dbReference type="InterPro" id="IPR036773">
    <property type="entry name" value="TB_dom_sf"/>
</dbReference>
<evidence type="ECO:0000256" key="3">
    <source>
        <dbReference type="ARBA" id="ARBA00023157"/>
    </source>
</evidence>
<keyword evidence="3" id="KW-1015">Disulfide bond</keyword>
<dbReference type="SMART" id="SM00274">
    <property type="entry name" value="FOLN"/>
    <property type="match status" value="2"/>
</dbReference>
<keyword evidence="2" id="KW-0677">Repeat</keyword>
<dbReference type="InterPro" id="IPR003645">
    <property type="entry name" value="Fol_N"/>
</dbReference>
<feature type="domain" description="Kazal-like" evidence="5">
    <location>
        <begin position="238"/>
        <end position="286"/>
    </location>
</feature>
<dbReference type="Gene3D" id="3.90.290.10">
    <property type="entry name" value="TGF-beta binding (TB) domain"/>
    <property type="match status" value="1"/>
</dbReference>
<dbReference type="PROSITE" id="PS51465">
    <property type="entry name" value="KAZAL_2"/>
    <property type="match status" value="2"/>
</dbReference>
<feature type="domain" description="Kazal-like" evidence="5">
    <location>
        <begin position="162"/>
        <end position="214"/>
    </location>
</feature>
<dbReference type="PANTHER" id="PTHR13866:SF29">
    <property type="entry name" value="FOLLISTATIN"/>
    <property type="match status" value="1"/>
</dbReference>
<dbReference type="GO" id="GO:0050840">
    <property type="term" value="F:extracellular matrix binding"/>
    <property type="evidence" value="ECO:0007669"/>
    <property type="project" value="TreeGrafter"/>
</dbReference>
<accession>A0A9P0AN45</accession>
<evidence type="ECO:0000313" key="7">
    <source>
        <dbReference type="Proteomes" id="UP001152759"/>
    </source>
</evidence>
<name>A0A9P0AN45_BEMTA</name>
<dbReference type="Gene3D" id="3.30.60.30">
    <property type="match status" value="2"/>
</dbReference>
<dbReference type="PANTHER" id="PTHR13866">
    <property type="entry name" value="SPARC OSTEONECTIN"/>
    <property type="match status" value="1"/>
</dbReference>
<dbReference type="SMART" id="SM00280">
    <property type="entry name" value="KAZAL"/>
    <property type="match status" value="2"/>
</dbReference>
<evidence type="ECO:0000256" key="1">
    <source>
        <dbReference type="ARBA" id="ARBA00022729"/>
    </source>
</evidence>
<evidence type="ECO:0000256" key="4">
    <source>
        <dbReference type="ARBA" id="ARBA00023180"/>
    </source>
</evidence>
<dbReference type="Pfam" id="PF21333">
    <property type="entry name" value="FST_N"/>
    <property type="match status" value="1"/>
</dbReference>
<keyword evidence="1" id="KW-0732">Signal</keyword>
<keyword evidence="7" id="KW-1185">Reference proteome</keyword>
<dbReference type="EMBL" id="OU963869">
    <property type="protein sequence ID" value="CAH0394071.1"/>
    <property type="molecule type" value="Genomic_DNA"/>
</dbReference>
<keyword evidence="4" id="KW-0325">Glycoprotein</keyword>
<sequence>MINQTSPSVATETIIRTRLPGEFDWTPRTPSGHFRFKVMRFLGNLDSSNRSDEKACLLAVRTKEIVPHLIEPGLCWEASANGKTCLGVDIIYTNVSKETCCSARPGTMSYWSSKSYSNSTLFLHIHMDSNHPCTPCKDSCSDVNCGEGRKCVRRYNGSVKCVCAPECRKINAQIKGPVCGSDGRSYRTVCRLEKRACRTRNRTLQVVYPGFCQSSCDKVPCPDNTFCLLDQNLTPHCVNCTKSCPPANEPICGVDGVTYESECHLQEASCRKGKAISKAYQGKCKTFLVAQRFTEAPHCKDIQTQVQSCLHQAPRPQEGGGARPHSSIPPPDVVESVLRLVRGTDFVGLHGRQTSITEKKQAGKF</sequence>
<dbReference type="GO" id="GO:0005518">
    <property type="term" value="F:collagen binding"/>
    <property type="evidence" value="ECO:0007669"/>
    <property type="project" value="TreeGrafter"/>
</dbReference>
<dbReference type="GO" id="GO:0005509">
    <property type="term" value="F:calcium ion binding"/>
    <property type="evidence" value="ECO:0007669"/>
    <property type="project" value="TreeGrafter"/>
</dbReference>
<evidence type="ECO:0000313" key="6">
    <source>
        <dbReference type="EMBL" id="CAH0394071.1"/>
    </source>
</evidence>
<reference evidence="6" key="1">
    <citation type="submission" date="2021-12" db="EMBL/GenBank/DDBJ databases">
        <authorList>
            <person name="King R."/>
        </authorList>
    </citation>
    <scope>NUCLEOTIDE SEQUENCE</scope>
</reference>
<dbReference type="Proteomes" id="UP001152759">
    <property type="component" value="Chromosome 8"/>
</dbReference>
<dbReference type="InterPro" id="IPR036058">
    <property type="entry name" value="Kazal_dom_sf"/>
</dbReference>
<evidence type="ECO:0000259" key="5">
    <source>
        <dbReference type="PROSITE" id="PS51465"/>
    </source>
</evidence>